<feature type="compositionally biased region" description="Low complexity" evidence="3">
    <location>
        <begin position="470"/>
        <end position="486"/>
    </location>
</feature>
<dbReference type="PANTHER" id="PTHR11829">
    <property type="entry name" value="FORKHEAD BOX PROTEIN"/>
    <property type="match status" value="1"/>
</dbReference>
<protein>
    <recommendedName>
        <fullName evidence="4">Fork-head domain-containing protein</fullName>
    </recommendedName>
</protein>
<feature type="compositionally biased region" description="Low complexity" evidence="3">
    <location>
        <begin position="327"/>
        <end position="340"/>
    </location>
</feature>
<dbReference type="InterPro" id="IPR050211">
    <property type="entry name" value="FOX_domain-containing"/>
</dbReference>
<keyword evidence="6" id="KW-1185">Reference proteome</keyword>
<feature type="DNA-binding region" description="Fork-head" evidence="2">
    <location>
        <begin position="202"/>
        <end position="301"/>
    </location>
</feature>
<keyword evidence="2" id="KW-0539">Nucleus</keyword>
<evidence type="ECO:0000313" key="5">
    <source>
        <dbReference type="EMBL" id="KAL0059368.1"/>
    </source>
</evidence>
<feature type="compositionally biased region" description="Basic residues" evidence="3">
    <location>
        <begin position="291"/>
        <end position="303"/>
    </location>
</feature>
<evidence type="ECO:0000256" key="1">
    <source>
        <dbReference type="ARBA" id="ARBA00023125"/>
    </source>
</evidence>
<comment type="caution">
    <text evidence="5">The sequence shown here is derived from an EMBL/GenBank/DDBJ whole genome shotgun (WGS) entry which is preliminary data.</text>
</comment>
<dbReference type="SMART" id="SM00339">
    <property type="entry name" value="FH"/>
    <property type="match status" value="1"/>
</dbReference>
<comment type="subcellular location">
    <subcellularLocation>
        <location evidence="2">Nucleus</location>
    </subcellularLocation>
</comment>
<dbReference type="PRINTS" id="PR00053">
    <property type="entry name" value="FORKHEAD"/>
</dbReference>
<feature type="domain" description="Fork-head" evidence="4">
    <location>
        <begin position="202"/>
        <end position="301"/>
    </location>
</feature>
<dbReference type="Proteomes" id="UP001437256">
    <property type="component" value="Unassembled WGS sequence"/>
</dbReference>
<evidence type="ECO:0000259" key="4">
    <source>
        <dbReference type="PROSITE" id="PS50039"/>
    </source>
</evidence>
<name>A0ABR2ZDI6_9AGAR</name>
<evidence type="ECO:0000313" key="6">
    <source>
        <dbReference type="Proteomes" id="UP001437256"/>
    </source>
</evidence>
<dbReference type="PROSITE" id="PS50039">
    <property type="entry name" value="FORK_HEAD_3"/>
    <property type="match status" value="1"/>
</dbReference>
<feature type="compositionally biased region" description="Polar residues" evidence="3">
    <location>
        <begin position="431"/>
        <end position="446"/>
    </location>
</feature>
<accession>A0ABR2ZDI6</accession>
<dbReference type="InterPro" id="IPR036388">
    <property type="entry name" value="WH-like_DNA-bd_sf"/>
</dbReference>
<dbReference type="Pfam" id="PF00250">
    <property type="entry name" value="Forkhead"/>
    <property type="match status" value="1"/>
</dbReference>
<organism evidence="5 6">
    <name type="scientific">Marasmius tenuissimus</name>
    <dbReference type="NCBI Taxonomy" id="585030"/>
    <lineage>
        <taxon>Eukaryota</taxon>
        <taxon>Fungi</taxon>
        <taxon>Dikarya</taxon>
        <taxon>Basidiomycota</taxon>
        <taxon>Agaricomycotina</taxon>
        <taxon>Agaricomycetes</taxon>
        <taxon>Agaricomycetidae</taxon>
        <taxon>Agaricales</taxon>
        <taxon>Marasmiineae</taxon>
        <taxon>Marasmiaceae</taxon>
        <taxon>Marasmius</taxon>
    </lineage>
</organism>
<feature type="compositionally biased region" description="Low complexity" evidence="3">
    <location>
        <begin position="367"/>
        <end position="392"/>
    </location>
</feature>
<feature type="compositionally biased region" description="Low complexity" evidence="3">
    <location>
        <begin position="124"/>
        <end position="134"/>
    </location>
</feature>
<feature type="region of interest" description="Disordered" evidence="3">
    <location>
        <begin position="290"/>
        <end position="511"/>
    </location>
</feature>
<sequence>MRDRRSRSLDPTFGFCRLTLEDQDSDERYQSPFFLEHSGQGEDISAQSQSGGREAPQLAIRGEEERARPERPRHLEAEPWYPRGGSVVQGPFAEDIDSPFLPQNAPHAAQPTPHLGFHQGVPGGPSRSRSNARSPPLPLPTPSSTLLPEVHAEGTEGRSGGPVSFRDIGAPEAEGRLRRAHNLPSGASLSLSGLLEPAVDLRPPHNYNLLVQLAIWESPERRLTLQEIYAAISNRFGYYRGTSEEVKRRWQGSIRHMLSNRDAFFRIRDTDQIGRGDHWEINFAGLEESRRQRRKLRKQRRQQHREAPIMEGFEDVQGQSFEESHHAASSSSTAAPSTSSRMNEALASTASLSGSVDRVGRTRYGGSASPRLSAMLRSSSSLSRNPSPALPAQRGEISGPVFLHPPSGQFPAESDLASDRWPAPQNGPLVSHSQAFDATLGGSSSLMRRHPTFGPPLSGAPSDPRSFYDLPSPAANPSSQSSLSSQNREEDPTLSQGGATSSDRKGKGRTL</sequence>
<dbReference type="PANTHER" id="PTHR11829:SF343">
    <property type="entry name" value="FORK-HEAD DOMAIN-CONTAINING PROTEIN"/>
    <property type="match status" value="1"/>
</dbReference>
<dbReference type="InterPro" id="IPR001766">
    <property type="entry name" value="Fork_head_dom"/>
</dbReference>
<dbReference type="EMBL" id="JBBXMP010000230">
    <property type="protein sequence ID" value="KAL0059368.1"/>
    <property type="molecule type" value="Genomic_DNA"/>
</dbReference>
<dbReference type="SUPFAM" id="SSF46785">
    <property type="entry name" value="Winged helix' DNA-binding domain"/>
    <property type="match status" value="1"/>
</dbReference>
<dbReference type="CDD" id="cd00059">
    <property type="entry name" value="FH_FOX"/>
    <property type="match status" value="1"/>
</dbReference>
<evidence type="ECO:0000256" key="3">
    <source>
        <dbReference type="SAM" id="MobiDB-lite"/>
    </source>
</evidence>
<gene>
    <name evidence="5" type="ORF">AAF712_013879</name>
</gene>
<feature type="region of interest" description="Disordered" evidence="3">
    <location>
        <begin position="27"/>
        <end position="147"/>
    </location>
</feature>
<reference evidence="5 6" key="1">
    <citation type="submission" date="2024-05" db="EMBL/GenBank/DDBJ databases">
        <title>A draft genome resource for the thread blight pathogen Marasmius tenuissimus strain MS-2.</title>
        <authorList>
            <person name="Yulfo-Soto G.E."/>
            <person name="Baruah I.K."/>
            <person name="Amoako-Attah I."/>
            <person name="Bukari Y."/>
            <person name="Meinhardt L.W."/>
            <person name="Bailey B.A."/>
            <person name="Cohen S.P."/>
        </authorList>
    </citation>
    <scope>NUCLEOTIDE SEQUENCE [LARGE SCALE GENOMIC DNA]</scope>
    <source>
        <strain evidence="5 6">MS-2</strain>
    </source>
</reference>
<dbReference type="InterPro" id="IPR036390">
    <property type="entry name" value="WH_DNA-bd_sf"/>
</dbReference>
<keyword evidence="1 2" id="KW-0238">DNA-binding</keyword>
<proteinExistence type="predicted"/>
<dbReference type="Gene3D" id="1.10.10.10">
    <property type="entry name" value="Winged helix-like DNA-binding domain superfamily/Winged helix DNA-binding domain"/>
    <property type="match status" value="1"/>
</dbReference>
<evidence type="ECO:0000256" key="2">
    <source>
        <dbReference type="PROSITE-ProRule" id="PRU00089"/>
    </source>
</evidence>
<feature type="compositionally biased region" description="Basic and acidic residues" evidence="3">
    <location>
        <begin position="61"/>
        <end position="77"/>
    </location>
</feature>